<feature type="domain" description="Protein kinase" evidence="1">
    <location>
        <begin position="1"/>
        <end position="126"/>
    </location>
</feature>
<dbReference type="InterPro" id="IPR051681">
    <property type="entry name" value="Ser/Thr_Kinases-Pseudokinases"/>
</dbReference>
<dbReference type="AlphaFoldDB" id="A0AAV5VB09"/>
<dbReference type="PROSITE" id="PS00108">
    <property type="entry name" value="PROTEIN_KINASE_ST"/>
    <property type="match status" value="1"/>
</dbReference>
<evidence type="ECO:0000313" key="2">
    <source>
        <dbReference type="EMBL" id="GMT15906.1"/>
    </source>
</evidence>
<dbReference type="InterPro" id="IPR008271">
    <property type="entry name" value="Ser/Thr_kinase_AS"/>
</dbReference>
<feature type="non-terminal residue" evidence="2">
    <location>
        <position position="1"/>
    </location>
</feature>
<dbReference type="PANTHER" id="PTHR44329">
    <property type="entry name" value="SERINE/THREONINE-PROTEIN KINASE TNNI3K-RELATED"/>
    <property type="match status" value="1"/>
</dbReference>
<reference evidence="2" key="1">
    <citation type="submission" date="2023-10" db="EMBL/GenBank/DDBJ databases">
        <title>Genome assembly of Pristionchus species.</title>
        <authorList>
            <person name="Yoshida K."/>
            <person name="Sommer R.J."/>
        </authorList>
    </citation>
    <scope>NUCLEOTIDE SEQUENCE</scope>
    <source>
        <strain evidence="2">RS5133</strain>
    </source>
</reference>
<dbReference type="EMBL" id="BTSY01000002">
    <property type="protein sequence ID" value="GMT15906.1"/>
    <property type="molecule type" value="Genomic_DNA"/>
</dbReference>
<dbReference type="InterPro" id="IPR000719">
    <property type="entry name" value="Prot_kinase_dom"/>
</dbReference>
<keyword evidence="3" id="KW-1185">Reference proteome</keyword>
<dbReference type="GO" id="GO:0005524">
    <property type="term" value="F:ATP binding"/>
    <property type="evidence" value="ECO:0007669"/>
    <property type="project" value="InterPro"/>
</dbReference>
<comment type="caution">
    <text evidence="2">The sequence shown here is derived from an EMBL/GenBank/DDBJ whole genome shotgun (WGS) entry which is preliminary data.</text>
</comment>
<dbReference type="PROSITE" id="PS50011">
    <property type="entry name" value="PROTEIN_KINASE_DOM"/>
    <property type="match status" value="1"/>
</dbReference>
<sequence length="126" mass="14128">GVVYKIELDGKTYALKTSAKEMAVLQRLKHHNIVLFIGFTQLDLGQAIIMEFINENLREHLDLNRLDKRQFVQIAGGVSKGIAYVHEMGFVHKDVKSANILVRVISSAEVIPQICDFGVARPVPED</sequence>
<dbReference type="SUPFAM" id="SSF56112">
    <property type="entry name" value="Protein kinase-like (PK-like)"/>
    <property type="match status" value="1"/>
</dbReference>
<dbReference type="GO" id="GO:0004674">
    <property type="term" value="F:protein serine/threonine kinase activity"/>
    <property type="evidence" value="ECO:0007669"/>
    <property type="project" value="TreeGrafter"/>
</dbReference>
<feature type="non-terminal residue" evidence="2">
    <location>
        <position position="126"/>
    </location>
</feature>
<dbReference type="Proteomes" id="UP001432322">
    <property type="component" value="Unassembled WGS sequence"/>
</dbReference>
<dbReference type="Pfam" id="PF00069">
    <property type="entry name" value="Pkinase"/>
    <property type="match status" value="1"/>
</dbReference>
<accession>A0AAV5VB09</accession>
<gene>
    <name evidence="2" type="ORF">PFISCL1PPCAC_7203</name>
</gene>
<evidence type="ECO:0000259" key="1">
    <source>
        <dbReference type="PROSITE" id="PS50011"/>
    </source>
</evidence>
<evidence type="ECO:0000313" key="3">
    <source>
        <dbReference type="Proteomes" id="UP001432322"/>
    </source>
</evidence>
<proteinExistence type="predicted"/>
<dbReference type="Gene3D" id="1.10.510.10">
    <property type="entry name" value="Transferase(Phosphotransferase) domain 1"/>
    <property type="match status" value="1"/>
</dbReference>
<organism evidence="2 3">
    <name type="scientific">Pristionchus fissidentatus</name>
    <dbReference type="NCBI Taxonomy" id="1538716"/>
    <lineage>
        <taxon>Eukaryota</taxon>
        <taxon>Metazoa</taxon>
        <taxon>Ecdysozoa</taxon>
        <taxon>Nematoda</taxon>
        <taxon>Chromadorea</taxon>
        <taxon>Rhabditida</taxon>
        <taxon>Rhabditina</taxon>
        <taxon>Diplogasteromorpha</taxon>
        <taxon>Diplogasteroidea</taxon>
        <taxon>Neodiplogasteridae</taxon>
        <taxon>Pristionchus</taxon>
    </lineage>
</organism>
<protein>
    <recommendedName>
        <fullName evidence="1">Protein kinase domain-containing protein</fullName>
    </recommendedName>
</protein>
<name>A0AAV5VB09_9BILA</name>
<dbReference type="InterPro" id="IPR011009">
    <property type="entry name" value="Kinase-like_dom_sf"/>
</dbReference>